<sequence>MMAIEWRSSAFKHYPQEDAEHAIRHRKFVLEHFDIDIEDGKPFDLFIGPARDGRMLEVFINRSAPPVAKVFHVLHLKDKTKRRAREIIEQRKGQTP</sequence>
<organism evidence="1 2">
    <name type="scientific">Microbacterium album</name>
    <dbReference type="NCBI Taxonomy" id="2053191"/>
    <lineage>
        <taxon>Bacteria</taxon>
        <taxon>Bacillati</taxon>
        <taxon>Actinomycetota</taxon>
        <taxon>Actinomycetes</taxon>
        <taxon>Micrococcales</taxon>
        <taxon>Microbacteriaceae</taxon>
        <taxon>Microbacterium</taxon>
    </lineage>
</organism>
<dbReference type="EMBL" id="BMJY01000025">
    <property type="protein sequence ID" value="GGH51206.1"/>
    <property type="molecule type" value="Genomic_DNA"/>
</dbReference>
<keyword evidence="2" id="KW-1185">Reference proteome</keyword>
<dbReference type="AlphaFoldDB" id="A0A917IIA6"/>
<reference evidence="1" key="2">
    <citation type="submission" date="2020-09" db="EMBL/GenBank/DDBJ databases">
        <authorList>
            <person name="Sun Q."/>
            <person name="Zhou Y."/>
        </authorList>
    </citation>
    <scope>NUCLEOTIDE SEQUENCE</scope>
    <source>
        <strain evidence="1">CGMCC 1.15794</strain>
    </source>
</reference>
<protein>
    <recommendedName>
        <fullName evidence="3">Toxin</fullName>
    </recommendedName>
</protein>
<dbReference type="Proteomes" id="UP000657592">
    <property type="component" value="Unassembled WGS sequence"/>
</dbReference>
<proteinExistence type="predicted"/>
<reference evidence="1" key="1">
    <citation type="journal article" date="2014" name="Int. J. Syst. Evol. Microbiol.">
        <title>Complete genome sequence of Corynebacterium casei LMG S-19264T (=DSM 44701T), isolated from a smear-ripened cheese.</title>
        <authorList>
            <consortium name="US DOE Joint Genome Institute (JGI-PGF)"/>
            <person name="Walter F."/>
            <person name="Albersmeier A."/>
            <person name="Kalinowski J."/>
            <person name="Ruckert C."/>
        </authorList>
    </citation>
    <scope>NUCLEOTIDE SEQUENCE</scope>
    <source>
        <strain evidence="1">CGMCC 1.15794</strain>
    </source>
</reference>
<evidence type="ECO:0008006" key="3">
    <source>
        <dbReference type="Google" id="ProtNLM"/>
    </source>
</evidence>
<comment type="caution">
    <text evidence="1">The sequence shown here is derived from an EMBL/GenBank/DDBJ whole genome shotgun (WGS) entry which is preliminary data.</text>
</comment>
<evidence type="ECO:0000313" key="2">
    <source>
        <dbReference type="Proteomes" id="UP000657592"/>
    </source>
</evidence>
<name>A0A917IIA6_9MICO</name>
<accession>A0A917IIA6</accession>
<gene>
    <name evidence="1" type="ORF">GCM10010921_30480</name>
</gene>
<evidence type="ECO:0000313" key="1">
    <source>
        <dbReference type="EMBL" id="GGH51206.1"/>
    </source>
</evidence>